<dbReference type="RefSeq" id="WP_167685898.1">
    <property type="nucleotide sequence ID" value="NZ_QHLQ01000034.1"/>
</dbReference>
<evidence type="ECO:0000313" key="1">
    <source>
        <dbReference type="EMBL" id="NIZ63307.1"/>
    </source>
</evidence>
<evidence type="ECO:0008006" key="3">
    <source>
        <dbReference type="Google" id="ProtNLM"/>
    </source>
</evidence>
<keyword evidence="2" id="KW-1185">Reference proteome</keyword>
<accession>A0ABX0WCE2</accession>
<reference evidence="1 2" key="1">
    <citation type="submission" date="2018-05" db="EMBL/GenBank/DDBJ databases">
        <authorList>
            <person name="Zhang Y.-J."/>
        </authorList>
    </citation>
    <scope>NUCLEOTIDE SEQUENCE [LARGE SCALE GENOMIC DNA]</scope>
    <source>
        <strain evidence="1 2">CY04</strain>
    </source>
</reference>
<dbReference type="Proteomes" id="UP001429564">
    <property type="component" value="Unassembled WGS sequence"/>
</dbReference>
<evidence type="ECO:0000313" key="2">
    <source>
        <dbReference type="Proteomes" id="UP001429564"/>
    </source>
</evidence>
<protein>
    <recommendedName>
        <fullName evidence="3">XRE family transcriptional regulator</fullName>
    </recommendedName>
</protein>
<organism evidence="1 2">
    <name type="scientific">Parasedimentitalea denitrificans</name>
    <dbReference type="NCBI Taxonomy" id="2211118"/>
    <lineage>
        <taxon>Bacteria</taxon>
        <taxon>Pseudomonadati</taxon>
        <taxon>Pseudomonadota</taxon>
        <taxon>Alphaproteobacteria</taxon>
        <taxon>Rhodobacterales</taxon>
        <taxon>Paracoccaceae</taxon>
        <taxon>Parasedimentitalea</taxon>
    </lineage>
</organism>
<comment type="caution">
    <text evidence="1">The sequence shown here is derived from an EMBL/GenBank/DDBJ whole genome shotgun (WGS) entry which is preliminary data.</text>
</comment>
<dbReference type="EMBL" id="QHLQ01000034">
    <property type="protein sequence ID" value="NIZ63307.1"/>
    <property type="molecule type" value="Genomic_DNA"/>
</dbReference>
<proteinExistence type="predicted"/>
<sequence>MEQFLDDIKTYADAVGRSPQHILRQAVGASWSQWAAWADGQSSPTLNTVDKIRKYMADNPAPAPIAEDAA</sequence>
<gene>
    <name evidence="1" type="ORF">DL239_20270</name>
</gene>
<name>A0ABX0WCE2_9RHOB</name>